<dbReference type="Pfam" id="PF09586">
    <property type="entry name" value="YfhO"/>
    <property type="match status" value="1"/>
</dbReference>
<feature type="transmembrane region" description="Helical" evidence="1">
    <location>
        <begin position="390"/>
        <end position="410"/>
    </location>
</feature>
<accession>A0A5C5XIL9</accession>
<feature type="transmembrane region" description="Helical" evidence="1">
    <location>
        <begin position="239"/>
        <end position="258"/>
    </location>
</feature>
<feature type="transmembrane region" description="Helical" evidence="1">
    <location>
        <begin position="143"/>
        <end position="161"/>
    </location>
</feature>
<feature type="transmembrane region" description="Helical" evidence="1">
    <location>
        <begin position="168"/>
        <end position="184"/>
    </location>
</feature>
<feature type="transmembrane region" description="Helical" evidence="1">
    <location>
        <begin position="326"/>
        <end position="346"/>
    </location>
</feature>
<feature type="transmembrane region" description="Helical" evidence="1">
    <location>
        <begin position="7"/>
        <end position="24"/>
    </location>
</feature>
<dbReference type="InterPro" id="IPR018580">
    <property type="entry name" value="Uncharacterised_YfhO"/>
</dbReference>
<sequence>MKMKSSAILITLAVGIALTMWFWLDLWLGGGLIGGDVYTYYFPQKTFYAEALKQGHIPLWNSLVGHGYPLVAESQTGVFYPFNLLFYRFLNVNTAYNVNHLFHYVLAFCATVWLARDLGISLFGALLSGLVFVYGWFAPRCCLEWAILTGAWLPLALAMFNRYFRTRNFLWLWGLSGILCLQLLPGHFHLAFITLICLTLWSLCEWISELRSKKTPELTESEPDEPSVSRFASSTAQTLIFPALAISVGILLASLQLLPTWSLKQNSQRETSASADFDPGYGHIPPRYLSQVIMPWYWYGRAHELDNRLNAHQFLDYPTATNPVEAHLYFGILPMILAVAGGISLFHSHNESDRRLLWLGGFGLLALVYATGWLLPLLQNVPGFSFFRGPGRYGIVTALAAALWSARGWDTIRQFLGPRWKVLLAILIGIGTLLDLSWVSQKITYAFMVPDTPMTRIEKSPVRQMLKDLPAPARLFGPGPNLLTITGVAATPVYLGIGPAEYFDPKLTYPESKTDAPESPWATFTAEQTQWLQQAGVTHLLTYAPPDPQNESLQLLWQGMDPLLNGAWGRYQEPIYLSALLGTRGRGSWDQNSESTSINWKQESSEQITLQVETPIAQQLILTELYDPNWMATIDGQPAESIRIDGMFRGLEIPAGSHQVTWNYRSRSFRWGLMISIAGFTIWAMAGTLLITKTRRP</sequence>
<feature type="transmembrane region" description="Helical" evidence="1">
    <location>
        <begin position="120"/>
        <end position="137"/>
    </location>
</feature>
<feature type="transmembrane region" description="Helical" evidence="1">
    <location>
        <begin position="190"/>
        <end position="208"/>
    </location>
</feature>
<comment type="caution">
    <text evidence="2">The sequence shown here is derived from an EMBL/GenBank/DDBJ whole genome shotgun (WGS) entry which is preliminary data.</text>
</comment>
<keyword evidence="1" id="KW-0472">Membrane</keyword>
<name>A0A5C5XIL9_9PLAN</name>
<protein>
    <submittedName>
        <fullName evidence="2">Bacterial membrane protein YfhO</fullName>
    </submittedName>
</protein>
<reference evidence="2 3" key="1">
    <citation type="submission" date="2019-02" db="EMBL/GenBank/DDBJ databases">
        <title>Deep-cultivation of Planctomycetes and their phenomic and genomic characterization uncovers novel biology.</title>
        <authorList>
            <person name="Wiegand S."/>
            <person name="Jogler M."/>
            <person name="Boedeker C."/>
            <person name="Pinto D."/>
            <person name="Vollmers J."/>
            <person name="Rivas-Marin E."/>
            <person name="Kohn T."/>
            <person name="Peeters S.H."/>
            <person name="Heuer A."/>
            <person name="Rast P."/>
            <person name="Oberbeckmann S."/>
            <person name="Bunk B."/>
            <person name="Jeske O."/>
            <person name="Meyerdierks A."/>
            <person name="Storesund J.E."/>
            <person name="Kallscheuer N."/>
            <person name="Luecker S."/>
            <person name="Lage O.M."/>
            <person name="Pohl T."/>
            <person name="Merkel B.J."/>
            <person name="Hornburger P."/>
            <person name="Mueller R.-W."/>
            <person name="Bruemmer F."/>
            <person name="Labrenz M."/>
            <person name="Spormann A.M."/>
            <person name="Op Den Camp H."/>
            <person name="Overmann J."/>
            <person name="Amann R."/>
            <person name="Jetten M.S.M."/>
            <person name="Mascher T."/>
            <person name="Medema M.H."/>
            <person name="Devos D.P."/>
            <person name="Kaster A.-K."/>
            <person name="Ovreas L."/>
            <person name="Rohde M."/>
            <person name="Galperin M.Y."/>
            <person name="Jogler C."/>
        </authorList>
    </citation>
    <scope>NUCLEOTIDE SEQUENCE [LARGE SCALE GENOMIC DNA]</scope>
    <source>
        <strain evidence="2 3">Pan54</strain>
    </source>
</reference>
<dbReference type="EMBL" id="SJPG01000001">
    <property type="protein sequence ID" value="TWT62201.1"/>
    <property type="molecule type" value="Genomic_DNA"/>
</dbReference>
<proteinExistence type="predicted"/>
<keyword evidence="3" id="KW-1185">Reference proteome</keyword>
<feature type="transmembrane region" description="Helical" evidence="1">
    <location>
        <begin position="671"/>
        <end position="691"/>
    </location>
</feature>
<dbReference type="PANTHER" id="PTHR38454:SF1">
    <property type="entry name" value="INTEGRAL MEMBRANE PROTEIN"/>
    <property type="match status" value="1"/>
</dbReference>
<organism evidence="2 3">
    <name type="scientific">Rubinisphaera italica</name>
    <dbReference type="NCBI Taxonomy" id="2527969"/>
    <lineage>
        <taxon>Bacteria</taxon>
        <taxon>Pseudomonadati</taxon>
        <taxon>Planctomycetota</taxon>
        <taxon>Planctomycetia</taxon>
        <taxon>Planctomycetales</taxon>
        <taxon>Planctomycetaceae</taxon>
        <taxon>Rubinisphaera</taxon>
    </lineage>
</organism>
<dbReference type="AlphaFoldDB" id="A0A5C5XIL9"/>
<keyword evidence="1" id="KW-0812">Transmembrane</keyword>
<evidence type="ECO:0000256" key="1">
    <source>
        <dbReference type="SAM" id="Phobius"/>
    </source>
</evidence>
<feature type="transmembrane region" description="Helical" evidence="1">
    <location>
        <begin position="358"/>
        <end position="378"/>
    </location>
</feature>
<gene>
    <name evidence="2" type="ORF">Pan54_29420</name>
</gene>
<feature type="transmembrane region" description="Helical" evidence="1">
    <location>
        <begin position="422"/>
        <end position="440"/>
    </location>
</feature>
<feature type="transmembrane region" description="Helical" evidence="1">
    <location>
        <begin position="94"/>
        <end position="113"/>
    </location>
</feature>
<dbReference type="Proteomes" id="UP000316095">
    <property type="component" value="Unassembled WGS sequence"/>
</dbReference>
<keyword evidence="1" id="KW-1133">Transmembrane helix</keyword>
<dbReference type="PANTHER" id="PTHR38454">
    <property type="entry name" value="INTEGRAL MEMBRANE PROTEIN-RELATED"/>
    <property type="match status" value="1"/>
</dbReference>
<evidence type="ECO:0000313" key="3">
    <source>
        <dbReference type="Proteomes" id="UP000316095"/>
    </source>
</evidence>
<evidence type="ECO:0000313" key="2">
    <source>
        <dbReference type="EMBL" id="TWT62201.1"/>
    </source>
</evidence>